<keyword evidence="7" id="KW-1185">Reference proteome</keyword>
<dbReference type="InterPro" id="IPR009668">
    <property type="entry name" value="RNA_pol-assoc_fac_A49-like"/>
</dbReference>
<dbReference type="Proteomes" id="UP000087171">
    <property type="component" value="Chromosome Ca1"/>
</dbReference>
<feature type="region of interest" description="Disordered" evidence="6">
    <location>
        <begin position="1"/>
        <end position="28"/>
    </location>
</feature>
<keyword evidence="5" id="KW-0539">Nucleus</keyword>
<evidence type="ECO:0000313" key="8">
    <source>
        <dbReference type="RefSeq" id="XP_004487983.1"/>
    </source>
</evidence>
<dbReference type="STRING" id="3827.A0A1S2XH65"/>
<name>A0A1S2XH65_CICAR</name>
<evidence type="ECO:0000256" key="1">
    <source>
        <dbReference type="ARBA" id="ARBA00004604"/>
    </source>
</evidence>
<evidence type="ECO:0000313" key="7">
    <source>
        <dbReference type="Proteomes" id="UP000087171"/>
    </source>
</evidence>
<evidence type="ECO:0000256" key="2">
    <source>
        <dbReference type="ARBA" id="ARBA00009430"/>
    </source>
</evidence>
<dbReference type="OrthoDB" id="532500at2759"/>
<accession>A0A1S2XH65</accession>
<keyword evidence="4" id="KW-0804">Transcription</keyword>
<dbReference type="PaxDb" id="3827-XP_004487983.1"/>
<dbReference type="RefSeq" id="XP_004487983.1">
    <property type="nucleotide sequence ID" value="XM_004487926.3"/>
</dbReference>
<sequence length="418" mass="47692">MDSEPQSKKKTKNKKKKQTEPEPEPVQAKVKVVRENPNKIPPYIGYFPSGFDPVKSTSVSAGFQVYRNKNMTKRLELVVSPAGSSVDFVGTNYMGEATGSHRSMYALGVFDKESQTLKVVPIGANKIFRLDPKVKGVEYNLYKESANGTVEELSPEQTAAKRRHSTAVLGTKRHIESTNKILDMRKDDEPESKKNLVEKMKNVVVNEAALANTEATVSRNIPPYDTSATTPQEAYVLDRIILEREWSYLEDIYYILEQGEAANFSAYPIFIRNRIGRLKKIEDESEKKKQFCILSYINHLIKFKDQHSMDGVSSAKSHKIPTILRSKFLTMFDVSESKRLPTEKINLLISYVLVLTLFIDGFQTDYKDIAKDLRMSLIPLRLLYEHLGGKIVFQDKKSYAILPIPLTFPELKQKKRKR</sequence>
<evidence type="ECO:0000256" key="5">
    <source>
        <dbReference type="ARBA" id="ARBA00023242"/>
    </source>
</evidence>
<dbReference type="GeneID" id="101507754"/>
<dbReference type="KEGG" id="cam:101507754"/>
<dbReference type="GO" id="GO:0005730">
    <property type="term" value="C:nucleolus"/>
    <property type="evidence" value="ECO:0007669"/>
    <property type="project" value="UniProtKB-SubCell"/>
</dbReference>
<dbReference type="AlphaFoldDB" id="A0A1S2XH65"/>
<gene>
    <name evidence="8" type="primary">LOC101507754</name>
</gene>
<evidence type="ECO:0000256" key="4">
    <source>
        <dbReference type="ARBA" id="ARBA00023163"/>
    </source>
</evidence>
<comment type="similarity">
    <text evidence="2">Belongs to the eukaryotic RPA49/POLR1E RNA polymerase subunit family.</text>
</comment>
<dbReference type="GO" id="GO:0006351">
    <property type="term" value="P:DNA-templated transcription"/>
    <property type="evidence" value="ECO:0007669"/>
    <property type="project" value="InterPro"/>
</dbReference>
<evidence type="ECO:0000256" key="6">
    <source>
        <dbReference type="SAM" id="MobiDB-lite"/>
    </source>
</evidence>
<comment type="subcellular location">
    <subcellularLocation>
        <location evidence="1">Nucleus</location>
        <location evidence="1">Nucleolus</location>
    </subcellularLocation>
</comment>
<dbReference type="PANTHER" id="PTHR14440">
    <property type="entry name" value="DNA-DIRECTED RNA POLYMERASE I SUBUNIT RPA49"/>
    <property type="match status" value="1"/>
</dbReference>
<feature type="compositionally biased region" description="Basic residues" evidence="6">
    <location>
        <begin position="8"/>
        <end position="17"/>
    </location>
</feature>
<keyword evidence="3 8" id="KW-0240">DNA-directed RNA polymerase</keyword>
<reference evidence="8" key="2">
    <citation type="submission" date="2025-08" db="UniProtKB">
        <authorList>
            <consortium name="RefSeq"/>
        </authorList>
    </citation>
    <scope>IDENTIFICATION</scope>
    <source>
        <tissue evidence="8">Etiolated seedlings</tissue>
    </source>
</reference>
<dbReference type="Pfam" id="PF06870">
    <property type="entry name" value="RNA_pol_I_A49"/>
    <property type="match status" value="1"/>
</dbReference>
<organism evidence="7 8">
    <name type="scientific">Cicer arietinum</name>
    <name type="common">Chickpea</name>
    <name type="synonym">Garbanzo</name>
    <dbReference type="NCBI Taxonomy" id="3827"/>
    <lineage>
        <taxon>Eukaryota</taxon>
        <taxon>Viridiplantae</taxon>
        <taxon>Streptophyta</taxon>
        <taxon>Embryophyta</taxon>
        <taxon>Tracheophyta</taxon>
        <taxon>Spermatophyta</taxon>
        <taxon>Magnoliopsida</taxon>
        <taxon>eudicotyledons</taxon>
        <taxon>Gunneridae</taxon>
        <taxon>Pentapetalae</taxon>
        <taxon>rosids</taxon>
        <taxon>fabids</taxon>
        <taxon>Fabales</taxon>
        <taxon>Fabaceae</taxon>
        <taxon>Papilionoideae</taxon>
        <taxon>50 kb inversion clade</taxon>
        <taxon>NPAAA clade</taxon>
        <taxon>Hologalegina</taxon>
        <taxon>IRL clade</taxon>
        <taxon>Cicereae</taxon>
        <taxon>Cicer</taxon>
    </lineage>
</organism>
<evidence type="ECO:0000256" key="3">
    <source>
        <dbReference type="ARBA" id="ARBA00022478"/>
    </source>
</evidence>
<reference evidence="7" key="1">
    <citation type="journal article" date="2013" name="Nat. Biotechnol.">
        <title>Draft genome sequence of chickpea (Cicer arietinum) provides a resource for trait improvement.</title>
        <authorList>
            <person name="Varshney R.K."/>
            <person name="Song C."/>
            <person name="Saxena R.K."/>
            <person name="Azam S."/>
            <person name="Yu S."/>
            <person name="Sharpe A.G."/>
            <person name="Cannon S."/>
            <person name="Baek J."/>
            <person name="Rosen B.D."/>
            <person name="Tar'an B."/>
            <person name="Millan T."/>
            <person name="Zhang X."/>
            <person name="Ramsay L.D."/>
            <person name="Iwata A."/>
            <person name="Wang Y."/>
            <person name="Nelson W."/>
            <person name="Farmer A.D."/>
            <person name="Gaur P.M."/>
            <person name="Soderlund C."/>
            <person name="Penmetsa R.V."/>
            <person name="Xu C."/>
            <person name="Bharti A.K."/>
            <person name="He W."/>
            <person name="Winter P."/>
            <person name="Zhao S."/>
            <person name="Hane J.K."/>
            <person name="Carrasquilla-Garcia N."/>
            <person name="Condie J.A."/>
            <person name="Upadhyaya H.D."/>
            <person name="Luo M.C."/>
            <person name="Thudi M."/>
            <person name="Gowda C.L."/>
            <person name="Singh N.P."/>
            <person name="Lichtenzveig J."/>
            <person name="Gali K.K."/>
            <person name="Rubio J."/>
            <person name="Nadarajan N."/>
            <person name="Dolezel J."/>
            <person name="Bansal K.C."/>
            <person name="Xu X."/>
            <person name="Edwards D."/>
            <person name="Zhang G."/>
            <person name="Kahl G."/>
            <person name="Gil J."/>
            <person name="Singh K.B."/>
            <person name="Datta S.K."/>
            <person name="Jackson S.A."/>
            <person name="Wang J."/>
            <person name="Cook D.R."/>
        </authorList>
    </citation>
    <scope>NUCLEOTIDE SEQUENCE [LARGE SCALE GENOMIC DNA]</scope>
    <source>
        <strain evidence="7">cv. CDC Frontier</strain>
    </source>
</reference>
<proteinExistence type="inferred from homology"/>
<dbReference type="eggNOG" id="KOG4183">
    <property type="taxonomic scope" value="Eukaryota"/>
</dbReference>
<dbReference type="GO" id="GO:0000428">
    <property type="term" value="C:DNA-directed RNA polymerase complex"/>
    <property type="evidence" value="ECO:0007669"/>
    <property type="project" value="UniProtKB-KW"/>
</dbReference>
<dbReference type="GO" id="GO:0003677">
    <property type="term" value="F:DNA binding"/>
    <property type="evidence" value="ECO:0007669"/>
    <property type="project" value="InterPro"/>
</dbReference>
<protein>
    <submittedName>
        <fullName evidence="8">DNA-directed RNA polymerase I subunit rpa49</fullName>
    </submittedName>
</protein>